<dbReference type="GO" id="GO:1901981">
    <property type="term" value="F:phosphatidylinositol phosphate binding"/>
    <property type="evidence" value="ECO:0007669"/>
    <property type="project" value="TreeGrafter"/>
</dbReference>
<dbReference type="InterPro" id="IPR025258">
    <property type="entry name" value="RH_dom"/>
</dbReference>
<proteinExistence type="predicted"/>
<dbReference type="AlphaFoldDB" id="A0A564Z1X8"/>
<protein>
    <recommendedName>
        <fullName evidence="1">Rubicon Homology domain-containing protein</fullName>
    </recommendedName>
</protein>
<name>A0A564Z1X8_HYMDI</name>
<evidence type="ECO:0000259" key="1">
    <source>
        <dbReference type="SMART" id="SM01175"/>
    </source>
</evidence>
<gene>
    <name evidence="2" type="ORF">WMSIL1_LOCUS11605</name>
</gene>
<dbReference type="SMART" id="SM01175">
    <property type="entry name" value="DUF4206"/>
    <property type="match status" value="1"/>
</dbReference>
<reference evidence="2 3" key="1">
    <citation type="submission" date="2019-07" db="EMBL/GenBank/DDBJ databases">
        <authorList>
            <person name="Jastrzebski P J."/>
            <person name="Paukszto L."/>
            <person name="Jastrzebski P J."/>
        </authorList>
    </citation>
    <scope>NUCLEOTIDE SEQUENCE [LARGE SCALE GENOMIC DNA]</scope>
    <source>
        <strain evidence="2 3">WMS-il1</strain>
    </source>
</reference>
<keyword evidence="3" id="KW-1185">Reference proteome</keyword>
<accession>A0A564Z1X8</accession>
<dbReference type="CDD" id="cd16448">
    <property type="entry name" value="RING-H2"/>
    <property type="match status" value="1"/>
</dbReference>
<dbReference type="EMBL" id="CABIJS010000555">
    <property type="protein sequence ID" value="VUZ53531.1"/>
    <property type="molecule type" value="Genomic_DNA"/>
</dbReference>
<dbReference type="PANTHER" id="PTHR45971">
    <property type="entry name" value="PHOX (PX) DOMAIN-CONTAINING PROTEIN"/>
    <property type="match status" value="1"/>
</dbReference>
<dbReference type="Pfam" id="PF13901">
    <property type="entry name" value="RH_dom"/>
    <property type="match status" value="1"/>
</dbReference>
<dbReference type="InterPro" id="IPR052428">
    <property type="entry name" value="Autophagy_HostDef_Reg"/>
</dbReference>
<dbReference type="PANTHER" id="PTHR45971:SF1">
    <property type="entry name" value="RUBICON, ISOFORM A"/>
    <property type="match status" value="1"/>
</dbReference>
<dbReference type="Proteomes" id="UP000321570">
    <property type="component" value="Unassembled WGS sequence"/>
</dbReference>
<organism evidence="2 3">
    <name type="scientific">Hymenolepis diminuta</name>
    <name type="common">Rat tapeworm</name>
    <dbReference type="NCBI Taxonomy" id="6216"/>
    <lineage>
        <taxon>Eukaryota</taxon>
        <taxon>Metazoa</taxon>
        <taxon>Spiralia</taxon>
        <taxon>Lophotrochozoa</taxon>
        <taxon>Platyhelminthes</taxon>
        <taxon>Cestoda</taxon>
        <taxon>Eucestoda</taxon>
        <taxon>Cyclophyllidea</taxon>
        <taxon>Hymenolepididae</taxon>
        <taxon>Hymenolepis</taxon>
    </lineage>
</organism>
<feature type="domain" description="Rubicon Homology" evidence="1">
    <location>
        <begin position="418"/>
        <end position="643"/>
    </location>
</feature>
<evidence type="ECO:0000313" key="3">
    <source>
        <dbReference type="Proteomes" id="UP000321570"/>
    </source>
</evidence>
<sequence length="655" mass="73164">MLYEPHAKVKEPDEIGIEATEEMTLSTLEASTDHCLTDTLREALLESSEWQSPLPNNSVISKNPLQRCQSFPNSTVDLTHSTLQNADPFFGEFSGGITDFKEDLTTEVALFHACEDVICTLEASMFSVRLPKSQQRTERILVDADDLLDPLPLTFSKSFPYLKQFTSLPNLLESQEKTEDSVAHTCSLDRFDDFDSSWTSKFEDNSINNTEEEEDMASPESCQTALVAGGLVRAVLQNTFPPATRLPLRIRQLKERLATMSDTDWVVKYQKPSTNESSGLTNDNTQFSRFGLTNVSSFSTLLEAGHRQNNNNVVDPLLSPFETNTGSTPSSPSLPTKQQLSLVGVENFFHTGSVTSEQTPIQQQKGGGMGRLNRLASKNLIISPLIPKEKRKGILMSQQNRCFGCGIYVETKYLRSMRFCEYFGRFFCSMCHSNTLMALPGALVQTWSGAMYPVSKFARDLLTPLHNLPLLHSADFGPNLRQKPPWTLLDAIQLRKQALAIVPFLKLCHDSAEALTPINKLPSHWITSANNWSMSDLVCLANTPNAPRSLIVRLRADLEICVEHIYQCARCRVRGHLCEVCHSGRVLFPNFGQVDTRVCSDCGACFHRACLTKLPFEGGPTKGRDFHPDHRSCPRCARIRQRSEQNDGSPLDSSL</sequence>
<evidence type="ECO:0000313" key="2">
    <source>
        <dbReference type="EMBL" id="VUZ53531.1"/>
    </source>
</evidence>